<sequence>MKCSCGFIAPCIVKCVYLSRGGKNPGSESKSPPLLFAPITWIC</sequence>
<dbReference type="AlphaFoldDB" id="A0A0E9R6R6"/>
<organism evidence="1">
    <name type="scientific">Anguilla anguilla</name>
    <name type="common">European freshwater eel</name>
    <name type="synonym">Muraena anguilla</name>
    <dbReference type="NCBI Taxonomy" id="7936"/>
    <lineage>
        <taxon>Eukaryota</taxon>
        <taxon>Metazoa</taxon>
        <taxon>Chordata</taxon>
        <taxon>Craniata</taxon>
        <taxon>Vertebrata</taxon>
        <taxon>Euteleostomi</taxon>
        <taxon>Actinopterygii</taxon>
        <taxon>Neopterygii</taxon>
        <taxon>Teleostei</taxon>
        <taxon>Anguilliformes</taxon>
        <taxon>Anguillidae</taxon>
        <taxon>Anguilla</taxon>
    </lineage>
</organism>
<protein>
    <submittedName>
        <fullName evidence="1">Uncharacterized protein</fullName>
    </submittedName>
</protein>
<evidence type="ECO:0000313" key="1">
    <source>
        <dbReference type="EMBL" id="JAH24180.1"/>
    </source>
</evidence>
<accession>A0A0E9R6R6</accession>
<name>A0A0E9R6R6_ANGAN</name>
<reference evidence="1" key="1">
    <citation type="submission" date="2014-11" db="EMBL/GenBank/DDBJ databases">
        <authorList>
            <person name="Amaro Gonzalez C."/>
        </authorList>
    </citation>
    <scope>NUCLEOTIDE SEQUENCE</scope>
</reference>
<reference evidence="1" key="2">
    <citation type="journal article" date="2015" name="Fish Shellfish Immunol.">
        <title>Early steps in the European eel (Anguilla anguilla)-Vibrio vulnificus interaction in the gills: Role of the RtxA13 toxin.</title>
        <authorList>
            <person name="Callol A."/>
            <person name="Pajuelo D."/>
            <person name="Ebbesson L."/>
            <person name="Teles M."/>
            <person name="MacKenzie S."/>
            <person name="Amaro C."/>
        </authorList>
    </citation>
    <scope>NUCLEOTIDE SEQUENCE</scope>
</reference>
<dbReference type="EMBL" id="GBXM01075629">
    <property type="protein sequence ID" value="JAH32948.1"/>
    <property type="molecule type" value="Transcribed_RNA"/>
</dbReference>
<dbReference type="EMBL" id="GBXM01084397">
    <property type="protein sequence ID" value="JAH24180.1"/>
    <property type="molecule type" value="Transcribed_RNA"/>
</dbReference>
<proteinExistence type="predicted"/>